<evidence type="ECO:0000256" key="1">
    <source>
        <dbReference type="SAM" id="MobiDB-lite"/>
    </source>
</evidence>
<evidence type="ECO:0000313" key="3">
    <source>
        <dbReference type="Proteomes" id="UP000756132"/>
    </source>
</evidence>
<feature type="compositionally biased region" description="Low complexity" evidence="1">
    <location>
        <begin position="44"/>
        <end position="86"/>
    </location>
</feature>
<organism evidence="2 3">
    <name type="scientific">Passalora fulva</name>
    <name type="common">Tomato leaf mold</name>
    <name type="synonym">Cladosporium fulvum</name>
    <dbReference type="NCBI Taxonomy" id="5499"/>
    <lineage>
        <taxon>Eukaryota</taxon>
        <taxon>Fungi</taxon>
        <taxon>Dikarya</taxon>
        <taxon>Ascomycota</taxon>
        <taxon>Pezizomycotina</taxon>
        <taxon>Dothideomycetes</taxon>
        <taxon>Dothideomycetidae</taxon>
        <taxon>Mycosphaerellales</taxon>
        <taxon>Mycosphaerellaceae</taxon>
        <taxon>Fulvia</taxon>
    </lineage>
</organism>
<accession>A0A9Q8L5U3</accession>
<evidence type="ECO:0000313" key="2">
    <source>
        <dbReference type="EMBL" id="UJO11406.1"/>
    </source>
</evidence>
<dbReference type="OrthoDB" id="3641845at2759"/>
<name>A0A9Q8L5U3_PASFU</name>
<keyword evidence="3" id="KW-1185">Reference proteome</keyword>
<dbReference type="RefSeq" id="XP_047755772.1">
    <property type="nucleotide sequence ID" value="XM_047900364.1"/>
</dbReference>
<reference evidence="2" key="2">
    <citation type="journal article" date="2022" name="Microb. Genom.">
        <title>A chromosome-scale genome assembly of the tomato pathogen Cladosporium fulvum reveals a compartmentalized genome architecture and the presence of a dispensable chromosome.</title>
        <authorList>
            <person name="Zaccaron A.Z."/>
            <person name="Chen L.H."/>
            <person name="Samaras A."/>
            <person name="Stergiopoulos I."/>
        </authorList>
    </citation>
    <scope>NUCLEOTIDE SEQUENCE</scope>
    <source>
        <strain evidence="2">Race5_Kim</strain>
    </source>
</reference>
<protein>
    <submittedName>
        <fullName evidence="2">Uncharacterized protein</fullName>
    </submittedName>
</protein>
<feature type="region of interest" description="Disordered" evidence="1">
    <location>
        <begin position="44"/>
        <end position="100"/>
    </location>
</feature>
<dbReference type="AlphaFoldDB" id="A0A9Q8L5U3"/>
<feature type="region of interest" description="Disordered" evidence="1">
    <location>
        <begin position="139"/>
        <end position="175"/>
    </location>
</feature>
<dbReference type="GeneID" id="71981094"/>
<gene>
    <name evidence="2" type="ORF">CLAFUR5_01216</name>
</gene>
<dbReference type="EMBL" id="CP090163">
    <property type="protein sequence ID" value="UJO11406.1"/>
    <property type="molecule type" value="Genomic_DNA"/>
</dbReference>
<proteinExistence type="predicted"/>
<reference evidence="2" key="1">
    <citation type="submission" date="2021-12" db="EMBL/GenBank/DDBJ databases">
        <authorList>
            <person name="Zaccaron A."/>
            <person name="Stergiopoulos I."/>
        </authorList>
    </citation>
    <scope>NUCLEOTIDE SEQUENCE</scope>
    <source>
        <strain evidence="2">Race5_Kim</strain>
    </source>
</reference>
<dbReference type="KEGG" id="ffu:CLAFUR5_01216"/>
<dbReference type="Proteomes" id="UP000756132">
    <property type="component" value="Chromosome 1"/>
</dbReference>
<sequence>MEASPTADLWPQRVDSMASISVSSASSSKSMRTLSAKWMPSWLSRSAASTDSSVSSRRHSSSTTKSCLSTSTASSTSTRSSAYSNSYQLHGPSPRGLSAHKETAGAFDSAANATLALASLAEGPLDLDEDSHLHDTETGIQSGIQSHGRLSTDVNPRSKSRATSTRSKAFSNPRHSPAGFAEVEMLSRDYHGYWRSSFTATIPPAAAICGTMLLTARLPAQLGSAKMTSTDPELRQQACSLQDSFDDGASPQEAMQALHGYGIEAVVIALRSSLDAAELPIVPERPAWAIYEKIAQAKNYPDKMPILWNNVSKLLHRIPSEQMVTIMFLLSVARRLQSRGVDIDGRSAAVYLLQKLWPRYVSEEASKLLMLHYDDMPLDLPLVLEAVNYRFSGRRCNLLALDASRSDTTALVESDQQGNQETYSS</sequence>
<feature type="compositionally biased region" description="Polar residues" evidence="1">
    <location>
        <begin position="139"/>
        <end position="155"/>
    </location>
</feature>